<dbReference type="GO" id="GO:0008270">
    <property type="term" value="F:zinc ion binding"/>
    <property type="evidence" value="ECO:0007669"/>
    <property type="project" value="UniProtKB-KW"/>
</dbReference>
<dbReference type="GO" id="GO:0000981">
    <property type="term" value="F:DNA-binding transcription factor activity, RNA polymerase II-specific"/>
    <property type="evidence" value="ECO:0007669"/>
    <property type="project" value="UniProtKB-ARBA"/>
</dbReference>
<feature type="compositionally biased region" description="Polar residues" evidence="12">
    <location>
        <begin position="54"/>
        <end position="71"/>
    </location>
</feature>
<feature type="domain" description="C2H2-type" evidence="13">
    <location>
        <begin position="700"/>
        <end position="722"/>
    </location>
</feature>
<dbReference type="PANTHER" id="PTHR46179">
    <property type="entry name" value="ZINC FINGER PROTEIN"/>
    <property type="match status" value="1"/>
</dbReference>
<keyword evidence="10" id="KW-0539">Nucleus</keyword>
<feature type="region of interest" description="Disordered" evidence="12">
    <location>
        <begin position="719"/>
        <end position="799"/>
    </location>
</feature>
<reference evidence="14 15" key="1">
    <citation type="journal article" date="2018" name="Mol. Biol. Evol.">
        <title>Broad Genomic Sampling Reveals a Smut Pathogenic Ancestry of the Fungal Clade Ustilaginomycotina.</title>
        <authorList>
            <person name="Kijpornyongpan T."/>
            <person name="Mondo S.J."/>
            <person name="Barry K."/>
            <person name="Sandor L."/>
            <person name="Lee J."/>
            <person name="Lipzen A."/>
            <person name="Pangilinan J."/>
            <person name="LaButti K."/>
            <person name="Hainaut M."/>
            <person name="Henrissat B."/>
            <person name="Grigoriev I.V."/>
            <person name="Spatafora J.W."/>
            <person name="Aime M.C."/>
        </authorList>
    </citation>
    <scope>NUCLEOTIDE SEQUENCE [LARGE SCALE GENOMIC DNA]</scope>
    <source>
        <strain evidence="14 15">MCA 4718</strain>
    </source>
</reference>
<dbReference type="SUPFAM" id="SSF57667">
    <property type="entry name" value="beta-beta-alpha zinc fingers"/>
    <property type="match status" value="1"/>
</dbReference>
<keyword evidence="6" id="KW-0862">Zinc</keyword>
<feature type="region of interest" description="Disordered" evidence="12">
    <location>
        <begin position="149"/>
        <end position="168"/>
    </location>
</feature>
<evidence type="ECO:0000313" key="15">
    <source>
        <dbReference type="Proteomes" id="UP000245942"/>
    </source>
</evidence>
<feature type="region of interest" description="Disordered" evidence="12">
    <location>
        <begin position="512"/>
        <end position="661"/>
    </location>
</feature>
<evidence type="ECO:0000313" key="14">
    <source>
        <dbReference type="EMBL" id="PWN23054.1"/>
    </source>
</evidence>
<evidence type="ECO:0000259" key="13">
    <source>
        <dbReference type="PROSITE" id="PS50157"/>
    </source>
</evidence>
<name>A0A316UDX1_9BASI</name>
<proteinExistence type="predicted"/>
<dbReference type="RefSeq" id="XP_025350214.1">
    <property type="nucleotide sequence ID" value="XM_025494071.1"/>
</dbReference>
<dbReference type="InterPro" id="IPR036236">
    <property type="entry name" value="Znf_C2H2_sf"/>
</dbReference>
<dbReference type="OrthoDB" id="6365676at2759"/>
<feature type="compositionally biased region" description="Acidic residues" evidence="12">
    <location>
        <begin position="730"/>
        <end position="743"/>
    </location>
</feature>
<evidence type="ECO:0000256" key="2">
    <source>
        <dbReference type="ARBA" id="ARBA00004123"/>
    </source>
</evidence>
<keyword evidence="8" id="KW-0238">DNA-binding</keyword>
<comment type="subcellular location">
    <subcellularLocation>
        <location evidence="2">Nucleus</location>
    </subcellularLocation>
</comment>
<feature type="compositionally biased region" description="Basic residues" evidence="12">
    <location>
        <begin position="769"/>
        <end position="779"/>
    </location>
</feature>
<feature type="compositionally biased region" description="Polar residues" evidence="12">
    <location>
        <begin position="550"/>
        <end position="567"/>
    </location>
</feature>
<evidence type="ECO:0000256" key="8">
    <source>
        <dbReference type="ARBA" id="ARBA00023125"/>
    </source>
</evidence>
<dbReference type="SMART" id="SM00355">
    <property type="entry name" value="ZnF_C2H2"/>
    <property type="match status" value="2"/>
</dbReference>
<feature type="region of interest" description="Disordered" evidence="12">
    <location>
        <begin position="54"/>
        <end position="76"/>
    </location>
</feature>
<evidence type="ECO:0000256" key="1">
    <source>
        <dbReference type="ARBA" id="ARBA00003767"/>
    </source>
</evidence>
<feature type="compositionally biased region" description="Polar residues" evidence="12">
    <location>
        <begin position="149"/>
        <end position="161"/>
    </location>
</feature>
<dbReference type="PROSITE" id="PS00028">
    <property type="entry name" value="ZINC_FINGER_C2H2_1"/>
    <property type="match status" value="2"/>
</dbReference>
<keyword evidence="5 11" id="KW-0863">Zinc-finger</keyword>
<dbReference type="InterPro" id="IPR013087">
    <property type="entry name" value="Znf_C2H2_type"/>
</dbReference>
<dbReference type="GeneID" id="37015805"/>
<dbReference type="STRING" id="1684307.A0A316UDX1"/>
<dbReference type="Pfam" id="PF00096">
    <property type="entry name" value="zf-C2H2"/>
    <property type="match status" value="1"/>
</dbReference>
<evidence type="ECO:0000256" key="7">
    <source>
        <dbReference type="ARBA" id="ARBA00023015"/>
    </source>
</evidence>
<dbReference type="FunFam" id="3.30.160.60:FF:000072">
    <property type="entry name" value="zinc finger protein 143 isoform X1"/>
    <property type="match status" value="1"/>
</dbReference>
<keyword evidence="4" id="KW-0677">Repeat</keyword>
<organism evidence="14 15">
    <name type="scientific">Pseudomicrostroma glucosiphilum</name>
    <dbReference type="NCBI Taxonomy" id="1684307"/>
    <lineage>
        <taxon>Eukaryota</taxon>
        <taxon>Fungi</taxon>
        <taxon>Dikarya</taxon>
        <taxon>Basidiomycota</taxon>
        <taxon>Ustilaginomycotina</taxon>
        <taxon>Exobasidiomycetes</taxon>
        <taxon>Microstromatales</taxon>
        <taxon>Microstromatales incertae sedis</taxon>
        <taxon>Pseudomicrostroma</taxon>
    </lineage>
</organism>
<feature type="compositionally biased region" description="Low complexity" evidence="12">
    <location>
        <begin position="603"/>
        <end position="620"/>
    </location>
</feature>
<feature type="domain" description="C2H2-type" evidence="13">
    <location>
        <begin position="669"/>
        <end position="699"/>
    </location>
</feature>
<keyword evidence="7" id="KW-0805">Transcription regulation</keyword>
<dbReference type="PROSITE" id="PS50157">
    <property type="entry name" value="ZINC_FINGER_C2H2_2"/>
    <property type="match status" value="2"/>
</dbReference>
<dbReference type="Proteomes" id="UP000245942">
    <property type="component" value="Unassembled WGS sequence"/>
</dbReference>
<evidence type="ECO:0000256" key="5">
    <source>
        <dbReference type="ARBA" id="ARBA00022771"/>
    </source>
</evidence>
<evidence type="ECO:0000256" key="4">
    <source>
        <dbReference type="ARBA" id="ARBA00022737"/>
    </source>
</evidence>
<keyword evidence="15" id="KW-1185">Reference proteome</keyword>
<dbReference type="FunFam" id="3.30.160.60:FF:000097">
    <property type="entry name" value="Zinc finger protein"/>
    <property type="match status" value="1"/>
</dbReference>
<gene>
    <name evidence="14" type="ORF">BCV69DRAFT_297012</name>
</gene>
<feature type="compositionally biased region" description="Low complexity" evidence="12">
    <location>
        <begin position="746"/>
        <end position="757"/>
    </location>
</feature>
<evidence type="ECO:0000256" key="9">
    <source>
        <dbReference type="ARBA" id="ARBA00023163"/>
    </source>
</evidence>
<accession>A0A316UDX1</accession>
<evidence type="ECO:0000256" key="10">
    <source>
        <dbReference type="ARBA" id="ARBA00023242"/>
    </source>
</evidence>
<sequence>MKDSFTLYPYSPSPIFFAAHPSSSSPPSTASSSGYELEVLDSDWNRFEESKLNMQKDTASSTLVSTETSASHFGASDHSDVKHISFAQYPTSSEDQSQDLGGKDRTMDYVTESHARTHSSDLFSQESSFARSVSSRAASECDDMLTGPTEWQSLRGSSLDQSLPGGSIKQEASRSQTHLSHLYAGLSEAFSQQHLAESVGPHVAQVSHSMPDRMGQHAWQAQPPFAIHPEHYQRRDSECSGFSSNFNFEEFISERDQAAERAAASDYIGLSGQYVDVATPLDANPFFFQQIQDQQQGYTNPPSNVFPASSSSSVTSHHSLAYHSDSNLLRPSSASHVSSASSVAASSPRMIDSSLRRDGECHVSSPASSQGSCTGGSFHRSSGLVRSQSLRAYTQAAQVSHPHAYHPSLQIVSPSSAHFGSSAAFDLNPIGPNHPFVHPTLRRLARPAGSVRSSSTSDLHESLSCNPQFITPPYSASGSSHYEVHSTVSSPGTFQLGTQSLFSFYDNLESPSSSTVSSPQQWHSALASDDGHSSCGGTVAEEEETYRQPPYTSVAASPLQLSGSLPTRPSMLRPSSWAPAMNTSSPSSSSPSLAGQPMRSTRSSAGGSAAASSPYSLGSAFNHSSPGAPQNTQRLSDPYSGVITKRSRGRRVPSTPEEMTNVDKSGKVYTCKVPGCGKLFKRSEHLKRHIRSIHTDEKPFTCKLCCKKFSRHDNLNQHMRVHGESGMAGGDDDDDEDDEEEEGQCSRSGSSSRSPPSHAETRGGTVVSRRSRPRGKTTRGRGSGEDDVFSFEDDEKKPF</sequence>
<evidence type="ECO:0000256" key="11">
    <source>
        <dbReference type="PROSITE-ProRule" id="PRU00042"/>
    </source>
</evidence>
<keyword evidence="3" id="KW-0479">Metal-binding</keyword>
<evidence type="ECO:0000256" key="6">
    <source>
        <dbReference type="ARBA" id="ARBA00022833"/>
    </source>
</evidence>
<dbReference type="GO" id="GO:0000978">
    <property type="term" value="F:RNA polymerase II cis-regulatory region sequence-specific DNA binding"/>
    <property type="evidence" value="ECO:0007669"/>
    <property type="project" value="UniProtKB-ARBA"/>
</dbReference>
<dbReference type="PANTHER" id="PTHR46179:SF13">
    <property type="entry name" value="C2H2-TYPE DOMAIN-CONTAINING PROTEIN"/>
    <property type="match status" value="1"/>
</dbReference>
<feature type="region of interest" description="Disordered" evidence="12">
    <location>
        <begin position="356"/>
        <end position="380"/>
    </location>
</feature>
<dbReference type="Gene3D" id="3.30.160.60">
    <property type="entry name" value="Classic Zinc Finger"/>
    <property type="match status" value="2"/>
</dbReference>
<evidence type="ECO:0000256" key="3">
    <source>
        <dbReference type="ARBA" id="ARBA00022723"/>
    </source>
</evidence>
<dbReference type="EMBL" id="KZ819322">
    <property type="protein sequence ID" value="PWN23054.1"/>
    <property type="molecule type" value="Genomic_DNA"/>
</dbReference>
<dbReference type="InterPro" id="IPR051061">
    <property type="entry name" value="Zinc_finger_trans_reg"/>
</dbReference>
<comment type="function">
    <text evidence="1">May be involved in transcriptional regulation.</text>
</comment>
<dbReference type="GO" id="GO:0005634">
    <property type="term" value="C:nucleus"/>
    <property type="evidence" value="ECO:0007669"/>
    <property type="project" value="UniProtKB-SubCell"/>
</dbReference>
<keyword evidence="9" id="KW-0804">Transcription</keyword>
<evidence type="ECO:0000256" key="12">
    <source>
        <dbReference type="SAM" id="MobiDB-lite"/>
    </source>
</evidence>
<dbReference type="AlphaFoldDB" id="A0A316UDX1"/>
<feature type="compositionally biased region" description="Polar residues" evidence="12">
    <location>
        <begin position="621"/>
        <end position="635"/>
    </location>
</feature>
<protein>
    <recommendedName>
        <fullName evidence="13">C2H2-type domain-containing protein</fullName>
    </recommendedName>
</protein>